<evidence type="ECO:0000259" key="12">
    <source>
        <dbReference type="SMART" id="SM00409"/>
    </source>
</evidence>
<evidence type="ECO:0000256" key="1">
    <source>
        <dbReference type="ARBA" id="ARBA00004251"/>
    </source>
</evidence>
<dbReference type="EMBL" id="CM015712">
    <property type="protein sequence ID" value="KAF3706919.1"/>
    <property type="molecule type" value="Genomic_DNA"/>
</dbReference>
<evidence type="ECO:0000313" key="14">
    <source>
        <dbReference type="Proteomes" id="UP000503349"/>
    </source>
</evidence>
<dbReference type="GO" id="GO:0042102">
    <property type="term" value="P:positive regulation of T cell proliferation"/>
    <property type="evidence" value="ECO:0007669"/>
    <property type="project" value="TreeGrafter"/>
</dbReference>
<dbReference type="PANTHER" id="PTHR25466:SF11">
    <property type="entry name" value="GALECTIN 17-RELATED"/>
    <property type="match status" value="1"/>
</dbReference>
<feature type="domain" description="Immunoglobulin" evidence="12">
    <location>
        <begin position="148"/>
        <end position="235"/>
    </location>
</feature>
<evidence type="ECO:0000256" key="5">
    <source>
        <dbReference type="ARBA" id="ARBA00022989"/>
    </source>
</evidence>
<evidence type="ECO:0000256" key="6">
    <source>
        <dbReference type="ARBA" id="ARBA00023136"/>
    </source>
</evidence>
<organism evidence="13 14">
    <name type="scientific">Channa argus</name>
    <name type="common">Northern snakehead</name>
    <name type="synonym">Ophicephalus argus</name>
    <dbReference type="NCBI Taxonomy" id="215402"/>
    <lineage>
        <taxon>Eukaryota</taxon>
        <taxon>Metazoa</taxon>
        <taxon>Chordata</taxon>
        <taxon>Craniata</taxon>
        <taxon>Vertebrata</taxon>
        <taxon>Euteleostomi</taxon>
        <taxon>Actinopterygii</taxon>
        <taxon>Neopterygii</taxon>
        <taxon>Teleostei</taxon>
        <taxon>Neoteleostei</taxon>
        <taxon>Acanthomorphata</taxon>
        <taxon>Anabantaria</taxon>
        <taxon>Anabantiformes</taxon>
        <taxon>Channoidei</taxon>
        <taxon>Channidae</taxon>
        <taxon>Channa</taxon>
    </lineage>
</organism>
<evidence type="ECO:0000256" key="4">
    <source>
        <dbReference type="ARBA" id="ARBA00022729"/>
    </source>
</evidence>
<dbReference type="InterPro" id="IPR036179">
    <property type="entry name" value="Ig-like_dom_sf"/>
</dbReference>
<dbReference type="InterPro" id="IPR013783">
    <property type="entry name" value="Ig-like_fold"/>
</dbReference>
<dbReference type="AlphaFoldDB" id="A0A6G1QX67"/>
<evidence type="ECO:0000256" key="2">
    <source>
        <dbReference type="ARBA" id="ARBA00022475"/>
    </source>
</evidence>
<keyword evidence="6" id="KW-0472">Membrane</keyword>
<reference evidence="13 14" key="1">
    <citation type="submission" date="2019-02" db="EMBL/GenBank/DDBJ databases">
        <title>Opniocepnalus argus genome.</title>
        <authorList>
            <person name="Zhou C."/>
            <person name="Xiao S."/>
        </authorList>
    </citation>
    <scope>NUCLEOTIDE SEQUENCE [LARGE SCALE GENOMIC DNA]</scope>
    <source>
        <strain evidence="13">OARG1902GOOAL</strain>
        <tissue evidence="13">Muscle</tissue>
    </source>
</reference>
<feature type="chain" id="PRO_5026123884" description="Immunoglobulin domain-containing protein" evidence="11">
    <location>
        <begin position="26"/>
        <end position="294"/>
    </location>
</feature>
<dbReference type="GO" id="GO:0071222">
    <property type="term" value="P:cellular response to lipopolysaccharide"/>
    <property type="evidence" value="ECO:0007669"/>
    <property type="project" value="TreeGrafter"/>
</dbReference>
<keyword evidence="4 11" id="KW-0732">Signal</keyword>
<evidence type="ECO:0000256" key="7">
    <source>
        <dbReference type="ARBA" id="ARBA00023157"/>
    </source>
</evidence>
<name>A0A6G1QX67_CHAAH</name>
<dbReference type="Proteomes" id="UP000503349">
    <property type="component" value="Chromosome 1"/>
</dbReference>
<keyword evidence="3" id="KW-0812">Transmembrane</keyword>
<evidence type="ECO:0000313" key="13">
    <source>
        <dbReference type="EMBL" id="KAF3706919.1"/>
    </source>
</evidence>
<feature type="signal peptide" evidence="11">
    <location>
        <begin position="1"/>
        <end position="25"/>
    </location>
</feature>
<gene>
    <name evidence="13" type="ORF">EXN66_Car000090</name>
</gene>
<keyword evidence="2" id="KW-1003">Cell membrane</keyword>
<dbReference type="SUPFAM" id="SSF48726">
    <property type="entry name" value="Immunoglobulin"/>
    <property type="match status" value="1"/>
</dbReference>
<dbReference type="GO" id="GO:0007166">
    <property type="term" value="P:cell surface receptor signaling pathway"/>
    <property type="evidence" value="ECO:0007669"/>
    <property type="project" value="TreeGrafter"/>
</dbReference>
<evidence type="ECO:0000256" key="10">
    <source>
        <dbReference type="ARBA" id="ARBA00023319"/>
    </source>
</evidence>
<feature type="domain" description="Immunoglobulin" evidence="12">
    <location>
        <begin position="34"/>
        <end position="138"/>
    </location>
</feature>
<dbReference type="InterPro" id="IPR051713">
    <property type="entry name" value="T-cell_Activation_Regulation"/>
</dbReference>
<accession>A0A6G1QX67</accession>
<evidence type="ECO:0000256" key="3">
    <source>
        <dbReference type="ARBA" id="ARBA00022692"/>
    </source>
</evidence>
<dbReference type="Gene3D" id="2.60.40.10">
    <property type="entry name" value="Immunoglobulins"/>
    <property type="match status" value="1"/>
</dbReference>
<evidence type="ECO:0000256" key="11">
    <source>
        <dbReference type="SAM" id="SignalP"/>
    </source>
</evidence>
<evidence type="ECO:0000256" key="8">
    <source>
        <dbReference type="ARBA" id="ARBA00023170"/>
    </source>
</evidence>
<keyword evidence="14" id="KW-1185">Reference proteome</keyword>
<reference evidence="14" key="2">
    <citation type="submission" date="2019-02" db="EMBL/GenBank/DDBJ databases">
        <title>Opniocepnalus argus Var Kimnra genome.</title>
        <authorList>
            <person name="Zhou C."/>
            <person name="Xiao S."/>
        </authorList>
    </citation>
    <scope>NUCLEOTIDE SEQUENCE [LARGE SCALE GENOMIC DNA]</scope>
</reference>
<comment type="subcellular location">
    <subcellularLocation>
        <location evidence="1">Cell membrane</location>
        <topology evidence="1">Single-pass type I membrane protein</topology>
    </subcellularLocation>
</comment>
<keyword evidence="8" id="KW-0675">Receptor</keyword>
<keyword evidence="7" id="KW-1015">Disulfide bond</keyword>
<protein>
    <recommendedName>
        <fullName evidence="12">Immunoglobulin domain-containing protein</fullName>
    </recommendedName>
</protein>
<dbReference type="GO" id="GO:0006955">
    <property type="term" value="P:immune response"/>
    <property type="evidence" value="ECO:0007669"/>
    <property type="project" value="TreeGrafter"/>
</dbReference>
<keyword evidence="9" id="KW-0325">Glycoprotein</keyword>
<dbReference type="PANTHER" id="PTHR25466">
    <property type="entry name" value="T-LYMPHOCYTE ACTIVATION ANTIGEN"/>
    <property type="match status" value="1"/>
</dbReference>
<sequence length="294" mass="33003">MGAVRKRHWSFTFLQCFVIGSLVDSSYLSSATHLLSITTRVGNQVVLPCSWKLPLEGASLSACHIQWLDPVETVYEQQGELSWQAPEFTGRAEVPEEKLKSGDCSLIISDAQIGDTGTYESFMVVDGMKSRRTRVFIQSVKLSVFDHKSPQSRRPGEDLVLDLYTSHSMRVVFLGRNSSEWLDLWMRDDNNTEHVEKHPQKEQLTIKKLKRSDEGLYKVLDEQGLTISTVHLSVEDETFGGVTVDQLTSYRQNSTVLKLYQDQDSQILAGDAAKSSCSAPLLLLLLVSVLVTNF</sequence>
<dbReference type="InterPro" id="IPR003599">
    <property type="entry name" value="Ig_sub"/>
</dbReference>
<dbReference type="GO" id="GO:0009897">
    <property type="term" value="C:external side of plasma membrane"/>
    <property type="evidence" value="ECO:0007669"/>
    <property type="project" value="TreeGrafter"/>
</dbReference>
<evidence type="ECO:0000256" key="9">
    <source>
        <dbReference type="ARBA" id="ARBA00023180"/>
    </source>
</evidence>
<keyword evidence="5" id="KW-1133">Transmembrane helix</keyword>
<proteinExistence type="predicted"/>
<dbReference type="GO" id="GO:0031295">
    <property type="term" value="P:T cell costimulation"/>
    <property type="evidence" value="ECO:0007669"/>
    <property type="project" value="TreeGrafter"/>
</dbReference>
<keyword evidence="10" id="KW-0393">Immunoglobulin domain</keyword>
<dbReference type="SMART" id="SM00409">
    <property type="entry name" value="IG"/>
    <property type="match status" value="2"/>
</dbReference>
<dbReference type="GO" id="GO:0042130">
    <property type="term" value="P:negative regulation of T cell proliferation"/>
    <property type="evidence" value="ECO:0007669"/>
    <property type="project" value="TreeGrafter"/>
</dbReference>